<keyword evidence="4" id="KW-1003">Cell membrane</keyword>
<dbReference type="AlphaFoldDB" id="A0A4V3BMP1"/>
<evidence type="ECO:0000256" key="1">
    <source>
        <dbReference type="ARBA" id="ARBA00004651"/>
    </source>
</evidence>
<name>A0A4V3BMP1_9RHOO</name>
<evidence type="ECO:0000256" key="3">
    <source>
        <dbReference type="ARBA" id="ARBA00022448"/>
    </source>
</evidence>
<accession>A0A4V3BMP1</accession>
<feature type="transmembrane region" description="Helical" evidence="8">
    <location>
        <begin position="203"/>
        <end position="227"/>
    </location>
</feature>
<feature type="transmembrane region" description="Helical" evidence="8">
    <location>
        <begin position="175"/>
        <end position="196"/>
    </location>
</feature>
<evidence type="ECO:0000313" key="9">
    <source>
        <dbReference type="EMBL" id="TDN51392.1"/>
    </source>
</evidence>
<evidence type="ECO:0000256" key="8">
    <source>
        <dbReference type="SAM" id="Phobius"/>
    </source>
</evidence>
<dbReference type="GO" id="GO:0005886">
    <property type="term" value="C:plasma membrane"/>
    <property type="evidence" value="ECO:0007669"/>
    <property type="project" value="UniProtKB-SubCell"/>
</dbReference>
<dbReference type="RefSeq" id="WP_133590926.1">
    <property type="nucleotide sequence ID" value="NZ_SNVV01000007.1"/>
</dbReference>
<dbReference type="Pfam" id="PF03547">
    <property type="entry name" value="Mem_trans"/>
    <property type="match status" value="2"/>
</dbReference>
<feature type="transmembrane region" description="Helical" evidence="8">
    <location>
        <begin position="63"/>
        <end position="84"/>
    </location>
</feature>
<dbReference type="PANTHER" id="PTHR36838:SF1">
    <property type="entry name" value="SLR1864 PROTEIN"/>
    <property type="match status" value="1"/>
</dbReference>
<feature type="transmembrane region" description="Helical" evidence="8">
    <location>
        <begin position="269"/>
        <end position="290"/>
    </location>
</feature>
<evidence type="ECO:0000256" key="6">
    <source>
        <dbReference type="ARBA" id="ARBA00022989"/>
    </source>
</evidence>
<feature type="transmembrane region" description="Helical" evidence="8">
    <location>
        <begin position="148"/>
        <end position="169"/>
    </location>
</feature>
<comment type="caution">
    <text evidence="9">The sequence shown here is derived from an EMBL/GenBank/DDBJ whole genome shotgun (WGS) entry which is preliminary data.</text>
</comment>
<keyword evidence="7 8" id="KW-0472">Membrane</keyword>
<proteinExistence type="inferred from homology"/>
<dbReference type="GO" id="GO:0055085">
    <property type="term" value="P:transmembrane transport"/>
    <property type="evidence" value="ECO:0007669"/>
    <property type="project" value="InterPro"/>
</dbReference>
<evidence type="ECO:0000256" key="7">
    <source>
        <dbReference type="ARBA" id="ARBA00023136"/>
    </source>
</evidence>
<keyword evidence="6 8" id="KW-1133">Transmembrane helix</keyword>
<keyword evidence="10" id="KW-1185">Reference proteome</keyword>
<dbReference type="EMBL" id="SNVV01000007">
    <property type="protein sequence ID" value="TDN51392.1"/>
    <property type="molecule type" value="Genomic_DNA"/>
</dbReference>
<comment type="subcellular location">
    <subcellularLocation>
        <location evidence="1">Cell membrane</location>
        <topology evidence="1">Multi-pass membrane protein</topology>
    </subcellularLocation>
</comment>
<evidence type="ECO:0000313" key="10">
    <source>
        <dbReference type="Proteomes" id="UP000295129"/>
    </source>
</evidence>
<dbReference type="Proteomes" id="UP000295129">
    <property type="component" value="Unassembled WGS sequence"/>
</dbReference>
<evidence type="ECO:0000256" key="5">
    <source>
        <dbReference type="ARBA" id="ARBA00022692"/>
    </source>
</evidence>
<gene>
    <name evidence="9" type="ORF">C7389_107126</name>
</gene>
<evidence type="ECO:0000256" key="2">
    <source>
        <dbReference type="ARBA" id="ARBA00010145"/>
    </source>
</evidence>
<dbReference type="PANTHER" id="PTHR36838">
    <property type="entry name" value="AUXIN EFFLUX CARRIER FAMILY PROTEIN"/>
    <property type="match status" value="1"/>
</dbReference>
<dbReference type="InterPro" id="IPR038770">
    <property type="entry name" value="Na+/solute_symporter_sf"/>
</dbReference>
<reference evidence="9 10" key="1">
    <citation type="submission" date="2019-03" db="EMBL/GenBank/DDBJ databases">
        <title>Genomic Encyclopedia of Type Strains, Phase IV (KMG-IV): sequencing the most valuable type-strain genomes for metagenomic binning, comparative biology and taxonomic classification.</title>
        <authorList>
            <person name="Goeker M."/>
        </authorList>
    </citation>
    <scope>NUCLEOTIDE SEQUENCE [LARGE SCALE GENOMIC DNA]</scope>
    <source>
        <strain evidence="9 10">DSM 12121</strain>
    </source>
</reference>
<dbReference type="Gene3D" id="1.20.1530.20">
    <property type="match status" value="2"/>
</dbReference>
<dbReference type="OrthoDB" id="3238001at2"/>
<sequence>MLIRIVSILFPLFAIAALGYLVGRRLKPDLSHANRLNMDVFVPALVFAALASRETRIGDYLPLAAATLLVVIGSGLLAWAFARAAGQSTRTLVPPLMFNNSGNLGIPLAVLAFGDAALAPAVVTFAVSNLLHFSFGAWLLDHNIRLRNLWRVPSVAATIAGVALGLSGIELWPPLMVAVKMLGDIAIPLMLFALGVRLTDSRLGAIGLGVLTGILRPLAGMALVWAVLLLIDLPPQERALLMVFGALPPAVLNYIFAERYRQEPEKVASLVLVGNLLSLAMLPIPLALALD</sequence>
<protein>
    <recommendedName>
        <fullName evidence="11">Permease</fullName>
    </recommendedName>
</protein>
<keyword evidence="5 8" id="KW-0812">Transmembrane</keyword>
<evidence type="ECO:0008006" key="11">
    <source>
        <dbReference type="Google" id="ProtNLM"/>
    </source>
</evidence>
<comment type="similarity">
    <text evidence="2">Belongs to the auxin efflux carrier (TC 2.A.69) family.</text>
</comment>
<dbReference type="InterPro" id="IPR004776">
    <property type="entry name" value="Mem_transp_PIN-like"/>
</dbReference>
<feature type="transmembrane region" description="Helical" evidence="8">
    <location>
        <begin position="239"/>
        <end position="257"/>
    </location>
</feature>
<organism evidence="9 10">
    <name type="scientific">Azoarcus indigens</name>
    <dbReference type="NCBI Taxonomy" id="29545"/>
    <lineage>
        <taxon>Bacteria</taxon>
        <taxon>Pseudomonadati</taxon>
        <taxon>Pseudomonadota</taxon>
        <taxon>Betaproteobacteria</taxon>
        <taxon>Rhodocyclales</taxon>
        <taxon>Zoogloeaceae</taxon>
        <taxon>Azoarcus</taxon>
    </lineage>
</organism>
<evidence type="ECO:0000256" key="4">
    <source>
        <dbReference type="ARBA" id="ARBA00022475"/>
    </source>
</evidence>
<keyword evidence="3" id="KW-0813">Transport</keyword>